<evidence type="ECO:0000313" key="2">
    <source>
        <dbReference type="Proteomes" id="UP000007523"/>
    </source>
</evidence>
<dbReference type="SUPFAM" id="SSF55920">
    <property type="entry name" value="Creatinase/aminopeptidase"/>
    <property type="match status" value="1"/>
</dbReference>
<dbReference type="RefSeq" id="WP_014370080.1">
    <property type="nucleotide sequence ID" value="NC_016935.1"/>
</dbReference>
<dbReference type="AlphaFoldDB" id="H6ND09"/>
<keyword evidence="1" id="KW-0378">Hydrolase</keyword>
<gene>
    <name evidence="1" type="ORF">PM3016_3107</name>
</gene>
<dbReference type="KEGG" id="pmq:PM3016_3107"/>
<keyword evidence="1" id="KW-0031">Aminopeptidase</keyword>
<dbReference type="HOGENOM" id="CLU_2956224_0_0_9"/>
<evidence type="ECO:0000313" key="1">
    <source>
        <dbReference type="EMBL" id="AFC29970.1"/>
    </source>
</evidence>
<accession>H6ND09</accession>
<keyword evidence="1" id="KW-0645">Protease</keyword>
<dbReference type="STRING" id="1116391.PM3016_3107"/>
<dbReference type="Proteomes" id="UP000007523">
    <property type="component" value="Chromosome"/>
</dbReference>
<protein>
    <submittedName>
        <fullName evidence="1">Methionine aminopeptidase</fullName>
    </submittedName>
</protein>
<name>H6ND09_9BACL</name>
<dbReference type="InterPro" id="IPR036005">
    <property type="entry name" value="Creatinase/aminopeptidase-like"/>
</dbReference>
<sequence>MSKLIRLRLDAMAYGSPLPVRQRFFCLLPAEIVIEDKDGWSLIPPDRQSYIAQFEHTIVITRGQPLILTA</sequence>
<reference evidence="1 2" key="1">
    <citation type="journal article" date="2012" name="J. Bacteriol.">
        <title>Complete Genome Sequence of Paenibacillus mucilaginosus 3016, a Bacterium Functional as Microbial Fertilizer.</title>
        <authorList>
            <person name="Ma M."/>
            <person name="Wang Z."/>
            <person name="Li L."/>
            <person name="Jiang X."/>
            <person name="Guan D."/>
            <person name="Cao F."/>
            <person name="Chen H."/>
            <person name="Wang X."/>
            <person name="Shen D."/>
            <person name="Du B."/>
            <person name="Li J."/>
        </authorList>
    </citation>
    <scope>NUCLEOTIDE SEQUENCE [LARGE SCALE GENOMIC DNA]</scope>
    <source>
        <strain evidence="1 2">3016</strain>
    </source>
</reference>
<dbReference type="GO" id="GO:0004177">
    <property type="term" value="F:aminopeptidase activity"/>
    <property type="evidence" value="ECO:0007669"/>
    <property type="project" value="UniProtKB-KW"/>
</dbReference>
<proteinExistence type="predicted"/>
<keyword evidence="2" id="KW-1185">Reference proteome</keyword>
<dbReference type="EMBL" id="CP003235">
    <property type="protein sequence ID" value="AFC29970.1"/>
    <property type="molecule type" value="Genomic_DNA"/>
</dbReference>
<organism evidence="1 2">
    <name type="scientific">Paenibacillus mucilaginosus 3016</name>
    <dbReference type="NCBI Taxonomy" id="1116391"/>
    <lineage>
        <taxon>Bacteria</taxon>
        <taxon>Bacillati</taxon>
        <taxon>Bacillota</taxon>
        <taxon>Bacilli</taxon>
        <taxon>Bacillales</taxon>
        <taxon>Paenibacillaceae</taxon>
        <taxon>Paenibacillus</taxon>
    </lineage>
</organism>